<accession>A0AAT9JHH0</accession>
<proteinExistence type="predicted"/>
<protein>
    <submittedName>
        <fullName evidence="1">ORF40</fullName>
    </submittedName>
</protein>
<organism evidence="1">
    <name type="scientific">Nitrosopumilaceae spindle-shaped virus</name>
    <dbReference type="NCBI Taxonomy" id="3065433"/>
    <lineage>
        <taxon>Viruses</taxon>
    </lineage>
</organism>
<reference evidence="1" key="2">
    <citation type="submission" date="2024-03" db="EMBL/GenBank/DDBJ databases">
        <authorList>
            <person name="Ni Y."/>
            <person name="Xu T."/>
            <person name="Yan S."/>
            <person name="Chen L."/>
            <person name="Wang Y."/>
        </authorList>
    </citation>
    <scope>NUCLEOTIDE SEQUENCE</scope>
    <source>
        <strain evidence="1">NMM1</strain>
    </source>
</reference>
<reference evidence="1" key="1">
    <citation type="journal article" date="2024" name="Environ. Microbiol. Rep.">
        <title>Hiding in plain sight: The discovery of complete genomes of 11 hypothetical spindle-shaped viruses that putatively infect mesophilic ammonia-oxidizing archaea.</title>
        <authorList>
            <person name="Ni Y."/>
            <person name="Xu T."/>
            <person name="Yan S."/>
            <person name="Chen L."/>
            <person name="Wang Y."/>
        </authorList>
    </citation>
    <scope>NUCLEOTIDE SEQUENCE</scope>
    <source>
        <strain evidence="1">NMM1</strain>
    </source>
</reference>
<evidence type="ECO:0000313" key="1">
    <source>
        <dbReference type="EMBL" id="DBA52125.1"/>
    </source>
</evidence>
<name>A0AAT9JHH0_9VIRU</name>
<dbReference type="EMBL" id="BK067790">
    <property type="protein sequence ID" value="DBA52125.1"/>
    <property type="molecule type" value="Genomic_DNA"/>
</dbReference>
<sequence>MTLVCKNVCLKPEYEHKKVVRNLANTPYKKCAKCCLFIKYEGIWCPCCGVKLSKRAKNTIARRRRLEL</sequence>